<sequence>MSLLQEMMDIVKAIYDMMGKYTYPVLKEDAPRQHVEVFFQKMDKNKDGVVTLDEFIESCQEDDNIMRSLQLFENVM</sequence>
<dbReference type="SUPFAM" id="SSF47473">
    <property type="entry name" value="EF-hand"/>
    <property type="match status" value="1"/>
</dbReference>
<evidence type="ECO:0000313" key="5">
    <source>
        <dbReference type="EMBL" id="OXB64988.1"/>
    </source>
</evidence>
<dbReference type="GO" id="GO:0015459">
    <property type="term" value="F:potassium channel regulator activity"/>
    <property type="evidence" value="ECO:0007669"/>
    <property type="project" value="TreeGrafter"/>
</dbReference>
<dbReference type="OrthoDB" id="191686at2759"/>
<keyword evidence="6" id="KW-1185">Reference proteome</keyword>
<evidence type="ECO:0000313" key="6">
    <source>
        <dbReference type="Proteomes" id="UP000198323"/>
    </source>
</evidence>
<keyword evidence="3" id="KW-0106">Calcium</keyword>
<dbReference type="InterPro" id="IPR011992">
    <property type="entry name" value="EF-hand-dom_pair"/>
</dbReference>
<dbReference type="GO" id="GO:0005509">
    <property type="term" value="F:calcium ion binding"/>
    <property type="evidence" value="ECO:0007669"/>
    <property type="project" value="InterPro"/>
</dbReference>
<dbReference type="Pfam" id="PF13499">
    <property type="entry name" value="EF-hand_7"/>
    <property type="match status" value="1"/>
</dbReference>
<protein>
    <recommendedName>
        <fullName evidence="4">EF-hand domain-containing protein</fullName>
    </recommendedName>
</protein>
<keyword evidence="1" id="KW-0479">Metal-binding</keyword>
<evidence type="ECO:0000256" key="2">
    <source>
        <dbReference type="ARBA" id="ARBA00022737"/>
    </source>
</evidence>
<dbReference type="STRING" id="9009.A0A226NBX1"/>
<dbReference type="AlphaFoldDB" id="A0A226NBX1"/>
<dbReference type="PROSITE" id="PS00018">
    <property type="entry name" value="EF_HAND_1"/>
    <property type="match status" value="1"/>
</dbReference>
<evidence type="ECO:0000259" key="4">
    <source>
        <dbReference type="PROSITE" id="PS50222"/>
    </source>
</evidence>
<dbReference type="PANTHER" id="PTHR23055">
    <property type="entry name" value="CALCIUM BINDING PROTEINS"/>
    <property type="match status" value="1"/>
</dbReference>
<dbReference type="GO" id="GO:0044325">
    <property type="term" value="F:transmembrane transporter binding"/>
    <property type="evidence" value="ECO:0007669"/>
    <property type="project" value="TreeGrafter"/>
</dbReference>
<feature type="domain" description="EF-hand" evidence="4">
    <location>
        <begin position="30"/>
        <end position="65"/>
    </location>
</feature>
<dbReference type="InterPro" id="IPR028846">
    <property type="entry name" value="Recoverin"/>
</dbReference>
<reference evidence="5 6" key="1">
    <citation type="submission" date="2016-07" db="EMBL/GenBank/DDBJ databases">
        <title>Disparate Historic Effective Population Sizes Predicted by Modern Levels of Genome Diversity for the Scaled Quail (Callipepla squamata) and the Northern Bobwhite (Colinus virginianus): Inferences from First and Second Generation Draft Genome Assemblies for Sympatric New World Quail.</title>
        <authorList>
            <person name="Oldeschulte D.L."/>
            <person name="Halley Y.A."/>
            <person name="Bhattarai E.K."/>
            <person name="Brashear W.A."/>
            <person name="Hill J."/>
            <person name="Metz R.P."/>
            <person name="Johnson C.D."/>
            <person name="Rollins D."/>
            <person name="Peterson M.J."/>
            <person name="Bickhart D.M."/>
            <person name="Decker J.E."/>
            <person name="Seabury C.M."/>
        </authorList>
    </citation>
    <scope>NUCLEOTIDE SEQUENCE [LARGE SCALE GENOMIC DNA]</scope>
    <source>
        <strain evidence="5 6">Texas</strain>
        <tissue evidence="5">Leg muscle</tissue>
    </source>
</reference>
<dbReference type="InterPro" id="IPR002048">
    <property type="entry name" value="EF_hand_dom"/>
</dbReference>
<dbReference type="InterPro" id="IPR018247">
    <property type="entry name" value="EF_Hand_1_Ca_BS"/>
</dbReference>
<keyword evidence="2" id="KW-0677">Repeat</keyword>
<dbReference type="PANTHER" id="PTHR23055:SF82">
    <property type="entry name" value="KV CHANNEL-INTERACTING PROTEIN 1"/>
    <property type="match status" value="1"/>
</dbReference>
<evidence type="ECO:0000256" key="1">
    <source>
        <dbReference type="ARBA" id="ARBA00022723"/>
    </source>
</evidence>
<comment type="caution">
    <text evidence="5">The sequence shown here is derived from an EMBL/GenBank/DDBJ whole genome shotgun (WGS) entry which is preliminary data.</text>
</comment>
<dbReference type="EMBL" id="MCFN01000107">
    <property type="protein sequence ID" value="OXB64988.1"/>
    <property type="molecule type" value="Genomic_DNA"/>
</dbReference>
<evidence type="ECO:0000256" key="3">
    <source>
        <dbReference type="ARBA" id="ARBA00022837"/>
    </source>
</evidence>
<dbReference type="Proteomes" id="UP000198323">
    <property type="component" value="Unassembled WGS sequence"/>
</dbReference>
<organism evidence="5 6">
    <name type="scientific">Callipepla squamata</name>
    <name type="common">Scaled quail</name>
    <dbReference type="NCBI Taxonomy" id="9009"/>
    <lineage>
        <taxon>Eukaryota</taxon>
        <taxon>Metazoa</taxon>
        <taxon>Chordata</taxon>
        <taxon>Craniata</taxon>
        <taxon>Vertebrata</taxon>
        <taxon>Euteleostomi</taxon>
        <taxon>Archelosauria</taxon>
        <taxon>Archosauria</taxon>
        <taxon>Dinosauria</taxon>
        <taxon>Saurischia</taxon>
        <taxon>Theropoda</taxon>
        <taxon>Coelurosauria</taxon>
        <taxon>Aves</taxon>
        <taxon>Neognathae</taxon>
        <taxon>Galloanserae</taxon>
        <taxon>Galliformes</taxon>
        <taxon>Odontophoridae</taxon>
        <taxon>Callipepla</taxon>
    </lineage>
</organism>
<dbReference type="PROSITE" id="PS50222">
    <property type="entry name" value="EF_HAND_2"/>
    <property type="match status" value="1"/>
</dbReference>
<accession>A0A226NBX1</accession>
<dbReference type="GO" id="GO:0008076">
    <property type="term" value="C:voltage-gated potassium channel complex"/>
    <property type="evidence" value="ECO:0007669"/>
    <property type="project" value="TreeGrafter"/>
</dbReference>
<dbReference type="GO" id="GO:1901379">
    <property type="term" value="P:regulation of potassium ion transmembrane transport"/>
    <property type="evidence" value="ECO:0007669"/>
    <property type="project" value="TreeGrafter"/>
</dbReference>
<dbReference type="Gene3D" id="1.10.238.10">
    <property type="entry name" value="EF-hand"/>
    <property type="match status" value="1"/>
</dbReference>
<proteinExistence type="predicted"/>
<gene>
    <name evidence="5" type="ORF">ASZ78_007391</name>
</gene>
<name>A0A226NBX1_CALSU</name>